<dbReference type="PANTHER" id="PTHR40446:SF2">
    <property type="entry name" value="N-ACETYLGLUCOSAMINE-1-PHOSPHODIESTER ALPHA-N-ACETYLGLUCOSAMINIDASE"/>
    <property type="match status" value="1"/>
</dbReference>
<organism evidence="2">
    <name type="scientific">freshwater metagenome</name>
    <dbReference type="NCBI Taxonomy" id="449393"/>
    <lineage>
        <taxon>unclassified sequences</taxon>
        <taxon>metagenomes</taxon>
        <taxon>ecological metagenomes</taxon>
    </lineage>
</organism>
<sequence length="267" mass="28086">MRLRESVRDPRSPSTRTLRVLLADGRGTTVHVAEHDLRDVRLHVRRLPGLTPLEAWCRTHDVAEALVGGFYLRGSFPEEGRAAATGVLDGLPLGELRIDGAPVRSVPFLDPWGARRACVHADGGAVRIGRRHDLPDAPAGDLLQAGPLLVRDGVPVSGDDEGFSAGSSQFDSDITAGRHPRAALGVDGDRLIAVACDGRDDDEAGLDVGELARVMAELGAREALNLDGGGSTALVVGGRLRNVAREAHGVPLPGGRAIATALEFRPA</sequence>
<evidence type="ECO:0000313" key="2">
    <source>
        <dbReference type="EMBL" id="CAB4942608.1"/>
    </source>
</evidence>
<dbReference type="Pfam" id="PF09992">
    <property type="entry name" value="NAGPA"/>
    <property type="match status" value="1"/>
</dbReference>
<dbReference type="InterPro" id="IPR018711">
    <property type="entry name" value="NAGPA"/>
</dbReference>
<dbReference type="PANTHER" id="PTHR40446">
    <property type="entry name" value="N-ACETYLGLUCOSAMINE-1-PHOSPHODIESTER ALPHA-N-ACETYLGLUCOSAMINIDASE"/>
    <property type="match status" value="1"/>
</dbReference>
<name>A0A6J7JGJ3_9ZZZZ</name>
<accession>A0A6J7JGJ3</accession>
<gene>
    <name evidence="2" type="ORF">UFOPK3564_03037</name>
</gene>
<dbReference type="EMBL" id="CAFBMK010000257">
    <property type="protein sequence ID" value="CAB4942608.1"/>
    <property type="molecule type" value="Genomic_DNA"/>
</dbReference>
<evidence type="ECO:0000259" key="1">
    <source>
        <dbReference type="Pfam" id="PF09992"/>
    </source>
</evidence>
<feature type="domain" description="Phosphodiester glycosidase" evidence="1">
    <location>
        <begin position="92"/>
        <end position="262"/>
    </location>
</feature>
<proteinExistence type="predicted"/>
<dbReference type="AlphaFoldDB" id="A0A6J7JGJ3"/>
<reference evidence="2" key="1">
    <citation type="submission" date="2020-05" db="EMBL/GenBank/DDBJ databases">
        <authorList>
            <person name="Chiriac C."/>
            <person name="Salcher M."/>
            <person name="Ghai R."/>
            <person name="Kavagutti S V."/>
        </authorList>
    </citation>
    <scope>NUCLEOTIDE SEQUENCE</scope>
</reference>
<protein>
    <submittedName>
        <fullName evidence="2">Unannotated protein</fullName>
    </submittedName>
</protein>